<organism evidence="3 4">
    <name type="scientific">Propionibacterium ruminifibrarum</name>
    <dbReference type="NCBI Taxonomy" id="1962131"/>
    <lineage>
        <taxon>Bacteria</taxon>
        <taxon>Bacillati</taxon>
        <taxon>Actinomycetota</taxon>
        <taxon>Actinomycetes</taxon>
        <taxon>Propionibacteriales</taxon>
        <taxon>Propionibacteriaceae</taxon>
        <taxon>Propionibacterium</taxon>
    </lineage>
</organism>
<sequence>MSRSKNKRRRTRRGPAQQTPPQAAAPAAEMTEPVAGFDPDYPFADVDGYGRGEVDERQLMLLVKDWRKGRATRSILSILTDGYVAVFSIVIIAAMVVSAIRSAQNQAAGCTTEGCSTARELIGWLVLAACWVIVLAASRVFGPVIASAAEGFWLLDAPLRRSAVLARRLWMMVVGAGLVAAALSALVTALTGLGGDSVLAWTVATGLTTTGWMSFAAAQQGAEKDRAVRVAQLLVGSFAVAILLTVIATASGWFALGITTMVSTRIAWAICGVGLVLCVLASVVARRRLSNIGRARLVSGGELVSGMQGAAFALDFALMRDILIERRYQLKGHVAVIRGRGRGTRALIWRDIHRLRRNPIPLVGLAIAVIVPYALSSLGIVSFAPFLSSLVLMVVIVPFLDSMRVLSRTKGLARLFPMSDAELRDAVLVVPGVLALGWAIAVTPAFVLGLGGSQPDPGRTVWYGVIAAVGGVLGAMRWVSAKSADYSAPMVATGAGAVPPSLMFNMVRGLDMVVLVNFPLVMNWSPIISAVIAIVAWVILRSGASLNQEELLEAQAESRRELEKARAESRSGRAPRTKQVISRSTSNGRTRPPLTGSAGRSRPRLRT</sequence>
<feature type="compositionally biased region" description="Basic residues" evidence="1">
    <location>
        <begin position="1"/>
        <end position="13"/>
    </location>
</feature>
<dbReference type="OrthoDB" id="3725302at2"/>
<name>A0A375I4Y5_9ACTN</name>
<feature type="transmembrane region" description="Helical" evidence="2">
    <location>
        <begin position="426"/>
        <end position="448"/>
    </location>
</feature>
<feature type="transmembrane region" description="Helical" evidence="2">
    <location>
        <begin position="386"/>
        <end position="406"/>
    </location>
</feature>
<feature type="region of interest" description="Disordered" evidence="1">
    <location>
        <begin position="1"/>
        <end position="33"/>
    </location>
</feature>
<dbReference type="InterPro" id="IPR046264">
    <property type="entry name" value="DUF6297"/>
</dbReference>
<gene>
    <name evidence="3" type="ORF">PROPJV5_1808</name>
</gene>
<dbReference type="AlphaFoldDB" id="A0A375I4Y5"/>
<protein>
    <submittedName>
        <fullName evidence="3">Uncharacterized protein</fullName>
    </submittedName>
</protein>
<evidence type="ECO:0000313" key="4">
    <source>
        <dbReference type="Proteomes" id="UP000265962"/>
    </source>
</evidence>
<feature type="transmembrane region" description="Helical" evidence="2">
    <location>
        <begin position="266"/>
        <end position="285"/>
    </location>
</feature>
<keyword evidence="2" id="KW-0472">Membrane</keyword>
<dbReference type="EMBL" id="OMOH01000006">
    <property type="protein sequence ID" value="SPF68829.1"/>
    <property type="molecule type" value="Genomic_DNA"/>
</dbReference>
<dbReference type="Proteomes" id="UP000265962">
    <property type="component" value="Unassembled WGS sequence"/>
</dbReference>
<keyword evidence="4" id="KW-1185">Reference proteome</keyword>
<dbReference type="Pfam" id="PF19814">
    <property type="entry name" value="DUF6297"/>
    <property type="match status" value="1"/>
</dbReference>
<feature type="transmembrane region" description="Helical" evidence="2">
    <location>
        <begin position="230"/>
        <end position="254"/>
    </location>
</feature>
<feature type="transmembrane region" description="Helical" evidence="2">
    <location>
        <begin position="486"/>
        <end position="504"/>
    </location>
</feature>
<feature type="transmembrane region" description="Helical" evidence="2">
    <location>
        <begin position="360"/>
        <end position="380"/>
    </location>
</feature>
<feature type="transmembrane region" description="Helical" evidence="2">
    <location>
        <begin position="75"/>
        <end position="101"/>
    </location>
</feature>
<feature type="compositionally biased region" description="Low complexity" evidence="1">
    <location>
        <begin position="14"/>
        <end position="28"/>
    </location>
</feature>
<keyword evidence="2" id="KW-1133">Transmembrane helix</keyword>
<feature type="transmembrane region" description="Helical" evidence="2">
    <location>
        <begin position="198"/>
        <end position="218"/>
    </location>
</feature>
<dbReference type="RefSeq" id="WP_119715970.1">
    <property type="nucleotide sequence ID" value="NZ_OMOH01000006.1"/>
</dbReference>
<feature type="compositionally biased region" description="Polar residues" evidence="1">
    <location>
        <begin position="579"/>
        <end position="589"/>
    </location>
</feature>
<feature type="region of interest" description="Disordered" evidence="1">
    <location>
        <begin position="563"/>
        <end position="607"/>
    </location>
</feature>
<evidence type="ECO:0000256" key="2">
    <source>
        <dbReference type="SAM" id="Phobius"/>
    </source>
</evidence>
<evidence type="ECO:0000256" key="1">
    <source>
        <dbReference type="SAM" id="MobiDB-lite"/>
    </source>
</evidence>
<feature type="transmembrane region" description="Helical" evidence="2">
    <location>
        <begin position="169"/>
        <end position="192"/>
    </location>
</feature>
<keyword evidence="2" id="KW-0812">Transmembrane</keyword>
<feature type="transmembrane region" description="Helical" evidence="2">
    <location>
        <begin position="524"/>
        <end position="540"/>
    </location>
</feature>
<accession>A0A375I4Y5</accession>
<feature type="transmembrane region" description="Helical" evidence="2">
    <location>
        <begin position="121"/>
        <end position="148"/>
    </location>
</feature>
<proteinExistence type="predicted"/>
<evidence type="ECO:0000313" key="3">
    <source>
        <dbReference type="EMBL" id="SPF68829.1"/>
    </source>
</evidence>
<feature type="transmembrane region" description="Helical" evidence="2">
    <location>
        <begin position="460"/>
        <end position="479"/>
    </location>
</feature>
<reference evidence="4" key="1">
    <citation type="submission" date="2018-02" db="EMBL/GenBank/DDBJ databases">
        <authorList>
            <person name="Hornung B."/>
        </authorList>
    </citation>
    <scope>NUCLEOTIDE SEQUENCE [LARGE SCALE GENOMIC DNA]</scope>
</reference>